<keyword evidence="1" id="KW-0175">Coiled coil</keyword>
<evidence type="ECO:0000313" key="4">
    <source>
        <dbReference type="Proteomes" id="UP000285648"/>
    </source>
</evidence>
<dbReference type="InterPro" id="IPR009628">
    <property type="entry name" value="Phage_tape_measure_N"/>
</dbReference>
<dbReference type="OrthoDB" id="79849at2"/>
<accession>A0A421DNK8</accession>
<evidence type="ECO:0000259" key="2">
    <source>
        <dbReference type="Pfam" id="PF06791"/>
    </source>
</evidence>
<feature type="coiled-coil region" evidence="1">
    <location>
        <begin position="677"/>
        <end position="720"/>
    </location>
</feature>
<dbReference type="Pfam" id="PF06791">
    <property type="entry name" value="TMP_2"/>
    <property type="match status" value="1"/>
</dbReference>
<feature type="coiled-coil region" evidence="1">
    <location>
        <begin position="546"/>
        <end position="615"/>
    </location>
</feature>
<evidence type="ECO:0000313" key="3">
    <source>
        <dbReference type="EMBL" id="RLM23666.1"/>
    </source>
</evidence>
<dbReference type="RefSeq" id="WP_121575087.1">
    <property type="nucleotide sequence ID" value="NZ_MJLZ01000020.1"/>
</dbReference>
<dbReference type="AlphaFoldDB" id="A0A421DNK8"/>
<reference evidence="3 4" key="1">
    <citation type="submission" date="2016-09" db="EMBL/GenBank/DDBJ databases">
        <authorList>
            <person name="Doonan J."/>
            <person name="Pachebat J.A."/>
            <person name="Golyshin P.N."/>
            <person name="Denman S."/>
            <person name="Mcdonald J.E."/>
        </authorList>
    </citation>
    <scope>NUCLEOTIDE SEQUENCE [LARGE SCALE GENOMIC DNA]</scope>
    <source>
        <strain evidence="3 4">NCPPB 3934</strain>
    </source>
</reference>
<evidence type="ECO:0000256" key="1">
    <source>
        <dbReference type="SAM" id="Coils"/>
    </source>
</evidence>
<comment type="caution">
    <text evidence="3">The sequence shown here is derived from an EMBL/GenBank/DDBJ whole genome shotgun (WGS) entry which is preliminary data.</text>
</comment>
<dbReference type="EMBL" id="MJLZ01000020">
    <property type="protein sequence ID" value="RLM23666.1"/>
    <property type="molecule type" value="Genomic_DNA"/>
</dbReference>
<sequence>MATNNDLKLALRITADVNEAKRALETLTGDIEQTSSAVDAGNKHWSEMVNAQDAAANAARQTSSAVADYQQAVSRASSSSSTLSASVSEVTRDLSAQQAALAALLGRIDPVVGAYERLDNMERQLGEFNAAGLIGGDDFDLYAARLNDMRGQVEAAAYAASEAGRREAQAARESAQAAREAAQVEAQAKATKEAFIARLREQAETMSMTTAELLQYKAAQLGVAAEATPFIQRLTDTSAVMSQGGLSAKQYAQAMRYLPMQITDVVTSLASGMPVWMVAIQQGGQIKDSFGGIGNTFKALTSLITPARLAMGGMVAAIAAVGIAVISVMNDQDAFNRAIVQTGNHAGVTAGQLEQMAQSGGKLSSNYSQVRDILAGLVSSGKFTSETIDGVSQAASAMAQLTGQSADQIINEFMKMTDSVSDWAVSSSEKYHWLDTATYQRIRALEEQGRTEEAIDVASEIYKQAAITRLTQLESELNWVALGWKNIKGAMNDAIAAAKGSAASAFGLDSESESRAKRIIELRQRLSEAGNDVDIALRGTVYQQQVKADKEELAALEKEEAAIKAAAKAESERQKTEKRAIAASRELEKIWANNRTELDKEADAIEETRKRYETLWKTESGRDTLRSRGVASEDGINFSGGQWDIDVAALDASDQKARQYNDTLRQTIQQKTALTQLEKVEAEIRSGSLKNATAERQEEARALARQADAQDAQIKSAREAAAETKRSAAENQRFVDSLVEQAAKQTQGTAAIRAQEIATRSLTAEQRKLAEAAHAALNAREFQDKNLQLQMEYMRASGDSAGASLLAVSNQYQQLRDEFTASGNTEGVNWLDKLLPLQEAQVRVDALKKQISDLFTWRSQQETTVQAQVQGGLLTELDGRERLVQLHKDVANKIQGYLPTLREMSNIPGEAGESVRALLAQLDAEMGKLQETANALALAFKDGLQGGIQSSLQGLSTGAMNLSDAVLNLAQSVVNALSQIASQKLATAIMDGASSLYGSVFGASTDAASGAAEATAMSTAITTATTAGATTMSTAIGAASTAGSASFGAGVTTAITAGAATLTGSLAGAFAAGAATLSAAISAASAGSAASGMASAGAAAVAAAGGGLVTGPGTSTSDSIAAWLSNEEFVTRAAVTSQPGALPFLHDFNKRGMSALHDWTRVRHATGGLAGFPAPRASNPNMLSELPERSAGGNAAAPVIQQTLVLDAADVFTKGAQSVAGQRAMMTFIRANKSTLKQELG</sequence>
<dbReference type="Proteomes" id="UP000285648">
    <property type="component" value="Unassembled WGS sequence"/>
</dbReference>
<keyword evidence="4" id="KW-1185">Reference proteome</keyword>
<name>A0A421DNK8_9GAMM</name>
<protein>
    <recommendedName>
        <fullName evidence="2">Bacteriophage tail tape measure N-terminal domain-containing protein</fullName>
    </recommendedName>
</protein>
<organism evidence="3 4">
    <name type="scientific">Brenneria alni</name>
    <dbReference type="NCBI Taxonomy" id="71656"/>
    <lineage>
        <taxon>Bacteria</taxon>
        <taxon>Pseudomonadati</taxon>
        <taxon>Pseudomonadota</taxon>
        <taxon>Gammaproteobacteria</taxon>
        <taxon>Enterobacterales</taxon>
        <taxon>Pectobacteriaceae</taxon>
        <taxon>Brenneria</taxon>
    </lineage>
</organism>
<proteinExistence type="predicted"/>
<feature type="coiled-coil region" evidence="1">
    <location>
        <begin position="165"/>
        <end position="194"/>
    </location>
</feature>
<gene>
    <name evidence="3" type="ORF">BIY29_10215</name>
</gene>
<feature type="domain" description="Bacteriophage tail tape measure N-terminal" evidence="2">
    <location>
        <begin position="241"/>
        <end position="443"/>
    </location>
</feature>